<dbReference type="InterPro" id="IPR008457">
    <property type="entry name" value="Cu-R_CopD_dom"/>
</dbReference>
<feature type="transmembrane region" description="Helical" evidence="6">
    <location>
        <begin position="230"/>
        <end position="249"/>
    </location>
</feature>
<gene>
    <name evidence="8" type="ORF">D7S86_10630</name>
</gene>
<dbReference type="PANTHER" id="PTHR34820">
    <property type="entry name" value="INNER MEMBRANE PROTEIN YEBZ"/>
    <property type="match status" value="1"/>
</dbReference>
<protein>
    <recommendedName>
        <fullName evidence="7">Copper resistance protein D domain-containing protein</fullName>
    </recommendedName>
</protein>
<dbReference type="Pfam" id="PF05425">
    <property type="entry name" value="CopD"/>
    <property type="match status" value="1"/>
</dbReference>
<evidence type="ECO:0000259" key="7">
    <source>
        <dbReference type="Pfam" id="PF05425"/>
    </source>
</evidence>
<feature type="domain" description="Copper resistance protein D" evidence="7">
    <location>
        <begin position="187"/>
        <end position="286"/>
    </location>
</feature>
<evidence type="ECO:0000256" key="6">
    <source>
        <dbReference type="SAM" id="Phobius"/>
    </source>
</evidence>
<keyword evidence="3 6" id="KW-0812">Transmembrane</keyword>
<dbReference type="RefSeq" id="WP_121086210.1">
    <property type="nucleotide sequence ID" value="NZ_RBZU01000004.1"/>
</dbReference>
<feature type="transmembrane region" description="Helical" evidence="6">
    <location>
        <begin position="190"/>
        <end position="210"/>
    </location>
</feature>
<keyword evidence="4 6" id="KW-1133">Transmembrane helix</keyword>
<accession>A0A494XYT7</accession>
<dbReference type="InterPro" id="IPR032694">
    <property type="entry name" value="CopC/D"/>
</dbReference>
<sequence>MLTSLDPVVVAQMALGAIADIAFAVVLGTALLGFGAQRRAMALRIATTIWLVIECVYIVSEASQMAGQPLWAAWPLVPVVLRTTHFGRMWLLGIGAGLVVFGIACSFERGQSSGGVRRWWIVLACAVIAFAHAGTTHAADAGDFSLAECVHAVHLWTTAAWGGVVIAAAWPLRRTFRPWSSETLDHLHRVSLIATLTFAIAIATGAANAWRGLGGSLAPLSTSLWGELLTAKLIVVCAAVLIGAINRLAHLSRRHSIDRPTLDVFMRLLSFEAVLMVAVFAAASILGHSMPAAVG</sequence>
<feature type="transmembrane region" description="Helical" evidence="6">
    <location>
        <begin position="269"/>
        <end position="290"/>
    </location>
</feature>
<keyword evidence="9" id="KW-1185">Reference proteome</keyword>
<dbReference type="EMBL" id="RBZU01000004">
    <property type="protein sequence ID" value="RKP55677.1"/>
    <property type="molecule type" value="Genomic_DNA"/>
</dbReference>
<comment type="caution">
    <text evidence="8">The sequence shown here is derived from an EMBL/GenBank/DDBJ whole genome shotgun (WGS) entry which is preliminary data.</text>
</comment>
<feature type="transmembrane region" description="Helical" evidence="6">
    <location>
        <begin position="89"/>
        <end position="107"/>
    </location>
</feature>
<dbReference type="GO" id="GO:0006825">
    <property type="term" value="P:copper ion transport"/>
    <property type="evidence" value="ECO:0007669"/>
    <property type="project" value="InterPro"/>
</dbReference>
<keyword evidence="2" id="KW-1003">Cell membrane</keyword>
<feature type="transmembrane region" description="Helical" evidence="6">
    <location>
        <begin position="12"/>
        <end position="34"/>
    </location>
</feature>
<reference evidence="8 9" key="1">
    <citation type="submission" date="2018-10" db="EMBL/GenBank/DDBJ databases">
        <title>Robbsia sp. DHC34, isolated from soil.</title>
        <authorList>
            <person name="Gao Z.-H."/>
            <person name="Qiu L.-H."/>
        </authorList>
    </citation>
    <scope>NUCLEOTIDE SEQUENCE [LARGE SCALE GENOMIC DNA]</scope>
    <source>
        <strain evidence="8 9">DHC34</strain>
    </source>
</reference>
<evidence type="ECO:0000313" key="9">
    <source>
        <dbReference type="Proteomes" id="UP000270342"/>
    </source>
</evidence>
<evidence type="ECO:0000256" key="5">
    <source>
        <dbReference type="ARBA" id="ARBA00023136"/>
    </source>
</evidence>
<evidence type="ECO:0000256" key="1">
    <source>
        <dbReference type="ARBA" id="ARBA00004651"/>
    </source>
</evidence>
<evidence type="ECO:0000313" key="8">
    <source>
        <dbReference type="EMBL" id="RKP55677.1"/>
    </source>
</evidence>
<dbReference type="AlphaFoldDB" id="A0A494XYT7"/>
<evidence type="ECO:0000256" key="2">
    <source>
        <dbReference type="ARBA" id="ARBA00022475"/>
    </source>
</evidence>
<feature type="transmembrane region" description="Helical" evidence="6">
    <location>
        <begin position="41"/>
        <end position="60"/>
    </location>
</feature>
<organism evidence="8 9">
    <name type="scientific">Pararobbsia silviterrae</name>
    <dbReference type="NCBI Taxonomy" id="1792498"/>
    <lineage>
        <taxon>Bacteria</taxon>
        <taxon>Pseudomonadati</taxon>
        <taxon>Pseudomonadota</taxon>
        <taxon>Betaproteobacteria</taxon>
        <taxon>Burkholderiales</taxon>
        <taxon>Burkholderiaceae</taxon>
        <taxon>Pararobbsia</taxon>
    </lineage>
</organism>
<dbReference type="OrthoDB" id="9008747at2"/>
<dbReference type="GO" id="GO:0005886">
    <property type="term" value="C:plasma membrane"/>
    <property type="evidence" value="ECO:0007669"/>
    <property type="project" value="UniProtKB-SubCell"/>
</dbReference>
<comment type="subcellular location">
    <subcellularLocation>
        <location evidence="1">Cell membrane</location>
        <topology evidence="1">Multi-pass membrane protein</topology>
    </subcellularLocation>
</comment>
<evidence type="ECO:0000256" key="3">
    <source>
        <dbReference type="ARBA" id="ARBA00022692"/>
    </source>
</evidence>
<feature type="transmembrane region" description="Helical" evidence="6">
    <location>
        <begin position="151"/>
        <end position="170"/>
    </location>
</feature>
<name>A0A494XYT7_9BURK</name>
<evidence type="ECO:0000256" key="4">
    <source>
        <dbReference type="ARBA" id="ARBA00022989"/>
    </source>
</evidence>
<proteinExistence type="predicted"/>
<keyword evidence="5 6" id="KW-0472">Membrane</keyword>
<dbReference type="Proteomes" id="UP000270342">
    <property type="component" value="Unassembled WGS sequence"/>
</dbReference>
<dbReference type="PANTHER" id="PTHR34820:SF4">
    <property type="entry name" value="INNER MEMBRANE PROTEIN YEBZ"/>
    <property type="match status" value="1"/>
</dbReference>
<feature type="transmembrane region" description="Helical" evidence="6">
    <location>
        <begin position="119"/>
        <end position="139"/>
    </location>
</feature>